<protein>
    <submittedName>
        <fullName evidence="1">Uncharacterized protein</fullName>
    </submittedName>
</protein>
<accession>A0A8S0X0Q9</accession>
<reference evidence="1 2" key="1">
    <citation type="submission" date="2020-02" db="EMBL/GenBank/DDBJ databases">
        <authorList>
            <person name="Hogendoorn C."/>
        </authorList>
    </citation>
    <scope>NUCLEOTIDE SEQUENCE [LARGE SCALE GENOMIC DNA]</scope>
    <source>
        <strain evidence="1">METHB21</strain>
    </source>
</reference>
<dbReference type="AlphaFoldDB" id="A0A8S0X0Q9"/>
<sequence length="58" mass="6887">MIIIAGDRQNLYPDIAKICKVEEEAVIQRRVNRRTGRRAGEFYESIFIWKKNKYLNAT</sequence>
<evidence type="ECO:0000313" key="2">
    <source>
        <dbReference type="Proteomes" id="UP000494216"/>
    </source>
</evidence>
<name>A0A8S0X0Q9_9GAMM</name>
<keyword evidence="2" id="KW-1185">Reference proteome</keyword>
<proteinExistence type="predicted"/>
<gene>
    <name evidence="1" type="ORF">METHB2_280030</name>
</gene>
<dbReference type="EMBL" id="CADCXN010000056">
    <property type="protein sequence ID" value="CAA9890748.1"/>
    <property type="molecule type" value="Genomic_DNA"/>
</dbReference>
<comment type="caution">
    <text evidence="1">The sequence shown here is derived from an EMBL/GenBank/DDBJ whole genome shotgun (WGS) entry which is preliminary data.</text>
</comment>
<organism evidence="1 2">
    <name type="scientific">Candidatus Methylobacter favarea</name>
    <dbReference type="NCBI Taxonomy" id="2707345"/>
    <lineage>
        <taxon>Bacteria</taxon>
        <taxon>Pseudomonadati</taxon>
        <taxon>Pseudomonadota</taxon>
        <taxon>Gammaproteobacteria</taxon>
        <taxon>Methylococcales</taxon>
        <taxon>Methylococcaceae</taxon>
        <taxon>Methylobacter</taxon>
    </lineage>
</organism>
<evidence type="ECO:0000313" key="1">
    <source>
        <dbReference type="EMBL" id="CAA9890748.1"/>
    </source>
</evidence>
<dbReference type="Proteomes" id="UP000494216">
    <property type="component" value="Unassembled WGS sequence"/>
</dbReference>